<dbReference type="PROSITE" id="PS00134">
    <property type="entry name" value="TRYPSIN_HIS"/>
    <property type="match status" value="1"/>
</dbReference>
<dbReference type="RefSeq" id="WP_139637280.1">
    <property type="nucleotide sequence ID" value="NZ_VDLX02000026.1"/>
</dbReference>
<keyword evidence="5" id="KW-0645">Protease</keyword>
<keyword evidence="1 3" id="KW-0732">Signal</keyword>
<reference evidence="5 6" key="1">
    <citation type="submission" date="2019-10" db="EMBL/GenBank/DDBJ databases">
        <title>Nonomuraea sp. nov., isolated from Phyllanthus amarus.</title>
        <authorList>
            <person name="Klykleung N."/>
            <person name="Tanasupawat S."/>
        </authorList>
    </citation>
    <scope>NUCLEOTIDE SEQUENCE [LARGE SCALE GENOMIC DNA]</scope>
    <source>
        <strain evidence="5 6">PA1-10</strain>
    </source>
</reference>
<dbReference type="PANTHER" id="PTHR15462:SF8">
    <property type="entry name" value="SERINE PROTEASE"/>
    <property type="match status" value="1"/>
</dbReference>
<dbReference type="EMBL" id="VDLX02000026">
    <property type="protein sequence ID" value="KAB8188265.1"/>
    <property type="molecule type" value="Genomic_DNA"/>
</dbReference>
<gene>
    <name evidence="5" type="ORF">FH608_044815</name>
</gene>
<evidence type="ECO:0000313" key="5">
    <source>
        <dbReference type="EMBL" id="KAB8188265.1"/>
    </source>
</evidence>
<evidence type="ECO:0000256" key="3">
    <source>
        <dbReference type="SAM" id="SignalP"/>
    </source>
</evidence>
<name>A0A5C4V960_9ACTN</name>
<feature type="signal peptide" evidence="3">
    <location>
        <begin position="1"/>
        <end position="23"/>
    </location>
</feature>
<dbReference type="InterPro" id="IPR009003">
    <property type="entry name" value="Peptidase_S1_PA"/>
</dbReference>
<dbReference type="InterPro" id="IPR001434">
    <property type="entry name" value="OmcB-like_DUF11"/>
</dbReference>
<comment type="caution">
    <text evidence="5">The sequence shown here is derived from an EMBL/GenBank/DDBJ whole genome shotgun (WGS) entry which is preliminary data.</text>
</comment>
<accession>A0A5C4V960</accession>
<proteinExistence type="predicted"/>
<feature type="region of interest" description="Disordered" evidence="2">
    <location>
        <begin position="78"/>
        <end position="101"/>
    </location>
</feature>
<keyword evidence="6" id="KW-1185">Reference proteome</keyword>
<dbReference type="InterPro" id="IPR050966">
    <property type="entry name" value="Glutamyl_endopeptidase"/>
</dbReference>
<feature type="region of interest" description="Disordered" evidence="2">
    <location>
        <begin position="446"/>
        <end position="481"/>
    </location>
</feature>
<evidence type="ECO:0000256" key="2">
    <source>
        <dbReference type="SAM" id="MobiDB-lite"/>
    </source>
</evidence>
<dbReference type="Pfam" id="PF13365">
    <property type="entry name" value="Trypsin_2"/>
    <property type="match status" value="1"/>
</dbReference>
<feature type="region of interest" description="Disordered" evidence="2">
    <location>
        <begin position="22"/>
        <end position="42"/>
    </location>
</feature>
<dbReference type="GO" id="GO:0004252">
    <property type="term" value="F:serine-type endopeptidase activity"/>
    <property type="evidence" value="ECO:0007669"/>
    <property type="project" value="InterPro"/>
</dbReference>
<feature type="chain" id="PRO_5043994532" evidence="3">
    <location>
        <begin position="24"/>
        <end position="481"/>
    </location>
</feature>
<sequence>MSKALVTTLTTLAGVVLTAPASAVEPPRPAAPVADEDWGAESSPLMHPARAVRYWTAGKQAKASTAELPEIRLQPVMGAGRRSVPTSKRITPGGDANGYARVRRPYTGAATSRITGRLFYVNASGRDDSCSASVVRSAAELLVVTAAHCVYGVPPGSATGQWHTNFAFVPAYDGRADTVRQREPYGRWGARRAWKPDGYTGLSGGDWNSPYDIALIEVGKKNDRTLQDAVGAFTPMLNEGGRHTITTTGYPGIAGRTPYDGRDQLWCLGHTEPAGGLMEIGGLQSSGLRATSSGGRMETHNCHLFKGHSGGPWLLKDTHDLVGVLSAGTEDGIEVGYSVATALNAEGYGAIVAHADPRGVYDALSVKAAGPRRAVKRGGTATVTATVTMRGLMSAAQVPVTFTLPEGTSLTSVHGAPCKRTSRQATCTIAAVRPGRPVRLTARVRVGRGAGRSPRVTAHVDSTRLDPSPSDNTSAVRLPTR</sequence>
<evidence type="ECO:0000259" key="4">
    <source>
        <dbReference type="Pfam" id="PF01345"/>
    </source>
</evidence>
<evidence type="ECO:0000256" key="1">
    <source>
        <dbReference type="ARBA" id="ARBA00022729"/>
    </source>
</evidence>
<dbReference type="Pfam" id="PF01345">
    <property type="entry name" value="DUF11"/>
    <property type="match status" value="1"/>
</dbReference>
<feature type="domain" description="DUF11" evidence="4">
    <location>
        <begin position="367"/>
        <end position="477"/>
    </location>
</feature>
<dbReference type="AlphaFoldDB" id="A0A5C4V960"/>
<dbReference type="Proteomes" id="UP000312512">
    <property type="component" value="Unassembled WGS sequence"/>
</dbReference>
<dbReference type="PANTHER" id="PTHR15462">
    <property type="entry name" value="SERINE PROTEASE"/>
    <property type="match status" value="1"/>
</dbReference>
<dbReference type="SUPFAM" id="SSF50494">
    <property type="entry name" value="Trypsin-like serine proteases"/>
    <property type="match status" value="1"/>
</dbReference>
<keyword evidence="5" id="KW-0378">Hydrolase</keyword>
<protein>
    <submittedName>
        <fullName evidence="5">Trypsin-like serine protease</fullName>
    </submittedName>
</protein>
<dbReference type="Gene3D" id="2.40.10.10">
    <property type="entry name" value="Trypsin-like serine proteases"/>
    <property type="match status" value="2"/>
</dbReference>
<dbReference type="InterPro" id="IPR043504">
    <property type="entry name" value="Peptidase_S1_PA_chymotrypsin"/>
</dbReference>
<organism evidence="5 6">
    <name type="scientific">Nonomuraea phyllanthi</name>
    <dbReference type="NCBI Taxonomy" id="2219224"/>
    <lineage>
        <taxon>Bacteria</taxon>
        <taxon>Bacillati</taxon>
        <taxon>Actinomycetota</taxon>
        <taxon>Actinomycetes</taxon>
        <taxon>Streptosporangiales</taxon>
        <taxon>Streptosporangiaceae</taxon>
        <taxon>Nonomuraea</taxon>
    </lineage>
</organism>
<dbReference type="InterPro" id="IPR018114">
    <property type="entry name" value="TRYPSIN_HIS"/>
</dbReference>
<evidence type="ECO:0000313" key="6">
    <source>
        <dbReference type="Proteomes" id="UP000312512"/>
    </source>
</evidence>
<dbReference type="GO" id="GO:0006508">
    <property type="term" value="P:proteolysis"/>
    <property type="evidence" value="ECO:0007669"/>
    <property type="project" value="UniProtKB-KW"/>
</dbReference>
<dbReference type="OrthoDB" id="5121599at2"/>